<evidence type="ECO:0000313" key="2">
    <source>
        <dbReference type="Proteomes" id="UP001482620"/>
    </source>
</evidence>
<evidence type="ECO:0000313" key="1">
    <source>
        <dbReference type="EMBL" id="MEQ2252974.1"/>
    </source>
</evidence>
<comment type="caution">
    <text evidence="1">The sequence shown here is derived from an EMBL/GenBank/DDBJ whole genome shotgun (WGS) entry which is preliminary data.</text>
</comment>
<protein>
    <submittedName>
        <fullName evidence="1">Uncharacterized protein</fullName>
    </submittedName>
</protein>
<sequence>MFKFAINRHKLFPTCLPLFLTPEGVPMTASWFLNHLRTNFSSMQSSPKSVLRLISIYAIGKCIEICLGRHLNPASSGSSLSTPLAGTSFSLVRLTHAIGRHFQTCLGRHIIQPRQAHSCHWQAFYSALSGSLTPLAGISEHALAGISILRLVSHSSSCLDARSGAAPSSSDLSPAIHASSGITQFSLSLASTLLGKTYLIIILRCLFKATSSSAFTSSSGVREPKK</sequence>
<proteinExistence type="predicted"/>
<name>A0ABV0V7H6_9TELE</name>
<gene>
    <name evidence="1" type="ORF">ILYODFUR_027297</name>
</gene>
<accession>A0ABV0V7H6</accession>
<dbReference type="Proteomes" id="UP001482620">
    <property type="component" value="Unassembled WGS sequence"/>
</dbReference>
<reference evidence="1 2" key="1">
    <citation type="submission" date="2021-06" db="EMBL/GenBank/DDBJ databases">
        <authorList>
            <person name="Palmer J.M."/>
        </authorList>
    </citation>
    <scope>NUCLEOTIDE SEQUENCE [LARGE SCALE GENOMIC DNA]</scope>
    <source>
        <strain evidence="2">if_2019</strain>
        <tissue evidence="1">Muscle</tissue>
    </source>
</reference>
<dbReference type="EMBL" id="JAHRIQ010096257">
    <property type="protein sequence ID" value="MEQ2252974.1"/>
    <property type="molecule type" value="Genomic_DNA"/>
</dbReference>
<organism evidence="1 2">
    <name type="scientific">Ilyodon furcidens</name>
    <name type="common">goldbreast splitfin</name>
    <dbReference type="NCBI Taxonomy" id="33524"/>
    <lineage>
        <taxon>Eukaryota</taxon>
        <taxon>Metazoa</taxon>
        <taxon>Chordata</taxon>
        <taxon>Craniata</taxon>
        <taxon>Vertebrata</taxon>
        <taxon>Euteleostomi</taxon>
        <taxon>Actinopterygii</taxon>
        <taxon>Neopterygii</taxon>
        <taxon>Teleostei</taxon>
        <taxon>Neoteleostei</taxon>
        <taxon>Acanthomorphata</taxon>
        <taxon>Ovalentaria</taxon>
        <taxon>Atherinomorphae</taxon>
        <taxon>Cyprinodontiformes</taxon>
        <taxon>Goodeidae</taxon>
        <taxon>Ilyodon</taxon>
    </lineage>
</organism>
<keyword evidence="2" id="KW-1185">Reference proteome</keyword>